<dbReference type="Proteomes" id="UP001148299">
    <property type="component" value="Unassembled WGS sequence"/>
</dbReference>
<evidence type="ECO:0000313" key="2">
    <source>
        <dbReference type="Proteomes" id="UP001148299"/>
    </source>
</evidence>
<reference evidence="1" key="2">
    <citation type="journal article" date="2023" name="IMA Fungus">
        <title>Comparative genomic study of the Penicillium genus elucidates a diverse pangenome and 15 lateral gene transfer events.</title>
        <authorList>
            <person name="Petersen C."/>
            <person name="Sorensen T."/>
            <person name="Nielsen M.R."/>
            <person name="Sondergaard T.E."/>
            <person name="Sorensen J.L."/>
            <person name="Fitzpatrick D.A."/>
            <person name="Frisvad J.C."/>
            <person name="Nielsen K.L."/>
        </authorList>
    </citation>
    <scope>NUCLEOTIDE SEQUENCE</scope>
    <source>
        <strain evidence="1">IBT 35675</strain>
    </source>
</reference>
<reference evidence="1" key="1">
    <citation type="submission" date="2022-12" db="EMBL/GenBank/DDBJ databases">
        <authorList>
            <person name="Petersen C."/>
        </authorList>
    </citation>
    <scope>NUCLEOTIDE SEQUENCE</scope>
    <source>
        <strain evidence="1">IBT 35675</strain>
    </source>
</reference>
<dbReference type="EMBL" id="JAPZBR010000006">
    <property type="protein sequence ID" value="KAJ5349485.1"/>
    <property type="molecule type" value="Genomic_DNA"/>
</dbReference>
<evidence type="ECO:0000313" key="1">
    <source>
        <dbReference type="EMBL" id="KAJ5349485.1"/>
    </source>
</evidence>
<proteinExistence type="predicted"/>
<organism evidence="1 2">
    <name type="scientific">Penicillium brevicompactum</name>
    <dbReference type="NCBI Taxonomy" id="5074"/>
    <lineage>
        <taxon>Eukaryota</taxon>
        <taxon>Fungi</taxon>
        <taxon>Dikarya</taxon>
        <taxon>Ascomycota</taxon>
        <taxon>Pezizomycotina</taxon>
        <taxon>Eurotiomycetes</taxon>
        <taxon>Eurotiomycetidae</taxon>
        <taxon>Eurotiales</taxon>
        <taxon>Aspergillaceae</taxon>
        <taxon>Penicillium</taxon>
    </lineage>
</organism>
<name>A0A9W9QY68_PENBR</name>
<protein>
    <submittedName>
        <fullName evidence="1">Uncharacterized protein</fullName>
    </submittedName>
</protein>
<comment type="caution">
    <text evidence="1">The sequence shown here is derived from an EMBL/GenBank/DDBJ whole genome shotgun (WGS) entry which is preliminary data.</text>
</comment>
<sequence length="75" mass="8402">MPNLKKLSPSTFDLASRQSRTFNSIEGCSVYILPVRHAVPVALSAPPYFISAPPDRHFYNMCAFQRCPPIAPHRS</sequence>
<gene>
    <name evidence="1" type="ORF">N7541_007212</name>
</gene>
<dbReference type="AlphaFoldDB" id="A0A9W9QY68"/>
<keyword evidence="2" id="KW-1185">Reference proteome</keyword>
<accession>A0A9W9QY68</accession>